<dbReference type="EMBL" id="BMMI01000004">
    <property type="protein sequence ID" value="GGL66396.1"/>
    <property type="molecule type" value="Genomic_DNA"/>
</dbReference>
<feature type="region of interest" description="Disordered" evidence="1">
    <location>
        <begin position="46"/>
        <end position="80"/>
    </location>
</feature>
<sequence>MEQARPGAAASRPLRCGVTVAAVTHRLLALTAVTLLALTGCGSTDEVAEGAATGSPTSEPAPADAAAAAAATADPAAAQDPTEAVVATALRAADLPEGWSVQANPVPSGADLADNPSLAGICGHTFTSEAQRTAKQPVVGVDPAGTAQLSSEAIAYATPAAATTAVQELVQAFGSCPAEEYTFEPGPSAEGLAANSVVFQYRLADGTTQVALAQARGQVLSVLVGEDPEVTAAAGRSIATRIAALPAGAIGG</sequence>
<name>A0ABQ2FYG9_9ACTN</name>
<comment type="caution">
    <text evidence="2">The sequence shown here is derived from an EMBL/GenBank/DDBJ whole genome shotgun (WGS) entry which is preliminary data.</text>
</comment>
<evidence type="ECO:0008006" key="4">
    <source>
        <dbReference type="Google" id="ProtNLM"/>
    </source>
</evidence>
<proteinExistence type="predicted"/>
<evidence type="ECO:0000256" key="1">
    <source>
        <dbReference type="SAM" id="MobiDB-lite"/>
    </source>
</evidence>
<evidence type="ECO:0000313" key="3">
    <source>
        <dbReference type="Proteomes" id="UP000648663"/>
    </source>
</evidence>
<organism evidence="2 3">
    <name type="scientific">Modestobacter marinus</name>
    <dbReference type="NCBI Taxonomy" id="477641"/>
    <lineage>
        <taxon>Bacteria</taxon>
        <taxon>Bacillati</taxon>
        <taxon>Actinomycetota</taxon>
        <taxon>Actinomycetes</taxon>
        <taxon>Geodermatophilales</taxon>
        <taxon>Geodermatophilaceae</taxon>
        <taxon>Modestobacter</taxon>
    </lineage>
</organism>
<dbReference type="Proteomes" id="UP000648663">
    <property type="component" value="Unassembled WGS sequence"/>
</dbReference>
<accession>A0ABQ2FYG9</accession>
<gene>
    <name evidence="2" type="ORF">GCM10011589_23380</name>
</gene>
<feature type="compositionally biased region" description="Low complexity" evidence="1">
    <location>
        <begin position="55"/>
        <end position="80"/>
    </location>
</feature>
<evidence type="ECO:0000313" key="2">
    <source>
        <dbReference type="EMBL" id="GGL66396.1"/>
    </source>
</evidence>
<reference evidence="3" key="1">
    <citation type="journal article" date="2019" name="Int. J. Syst. Evol. Microbiol.">
        <title>The Global Catalogue of Microorganisms (GCM) 10K type strain sequencing project: providing services to taxonomists for standard genome sequencing and annotation.</title>
        <authorList>
            <consortium name="The Broad Institute Genomics Platform"/>
            <consortium name="The Broad Institute Genome Sequencing Center for Infectious Disease"/>
            <person name="Wu L."/>
            <person name="Ma J."/>
        </authorList>
    </citation>
    <scope>NUCLEOTIDE SEQUENCE [LARGE SCALE GENOMIC DNA]</scope>
    <source>
        <strain evidence="3">CGMCC 4.5581</strain>
    </source>
</reference>
<protein>
    <recommendedName>
        <fullName evidence="4">PknH-like extracellular domain-containing protein</fullName>
    </recommendedName>
</protein>
<keyword evidence="3" id="KW-1185">Reference proteome</keyword>